<gene>
    <name evidence="1" type="ordered locus">P9303_26951</name>
</gene>
<organism evidence="1 2">
    <name type="scientific">Prochlorococcus marinus (strain MIT 9303)</name>
    <dbReference type="NCBI Taxonomy" id="59922"/>
    <lineage>
        <taxon>Bacteria</taxon>
        <taxon>Bacillati</taxon>
        <taxon>Cyanobacteriota</taxon>
        <taxon>Cyanophyceae</taxon>
        <taxon>Synechococcales</taxon>
        <taxon>Prochlorococcaceae</taxon>
        <taxon>Prochlorococcus</taxon>
    </lineage>
</organism>
<protein>
    <submittedName>
        <fullName evidence="1">Possible Fungal Zn(2)-Cys(6) binuclear cluster</fullName>
    </submittedName>
</protein>
<dbReference type="HOGENOM" id="CLU_189949_0_0_3"/>
<evidence type="ECO:0000313" key="1">
    <source>
        <dbReference type="EMBL" id="ABM79425.1"/>
    </source>
</evidence>
<evidence type="ECO:0000313" key="2">
    <source>
        <dbReference type="Proteomes" id="UP000002274"/>
    </source>
</evidence>
<dbReference type="KEGG" id="pmf:P9303_26951"/>
<reference evidence="1 2" key="1">
    <citation type="journal article" date="2007" name="PLoS Genet.">
        <title>Patterns and implications of gene gain and loss in the evolution of Prochlorococcus.</title>
        <authorList>
            <person name="Kettler G.C."/>
            <person name="Martiny A.C."/>
            <person name="Huang K."/>
            <person name="Zucker J."/>
            <person name="Coleman M.L."/>
            <person name="Rodrigue S."/>
            <person name="Chen F."/>
            <person name="Lapidus A."/>
            <person name="Ferriera S."/>
            <person name="Johnson J."/>
            <person name="Steglich C."/>
            <person name="Church G.M."/>
            <person name="Richardson P."/>
            <person name="Chisholm S.W."/>
        </authorList>
    </citation>
    <scope>NUCLEOTIDE SEQUENCE [LARGE SCALE GENOMIC DNA]</scope>
    <source>
        <strain evidence="1 2">MIT 9303</strain>
    </source>
</reference>
<dbReference type="AlphaFoldDB" id="A2CD65"/>
<dbReference type="STRING" id="59922.P9303_26951"/>
<name>A2CD65_PROM3</name>
<proteinExistence type="predicted"/>
<dbReference type="BioCyc" id="PMAR59922:G1G80-2363-MONOMER"/>
<accession>A2CD65</accession>
<dbReference type="EMBL" id="CP000554">
    <property type="protein sequence ID" value="ABM79425.1"/>
    <property type="molecule type" value="Genomic_DNA"/>
</dbReference>
<sequence>MQPSITKCRGFFPDCRFCVSRRVARQDFVAEILLLFAIQLACANRPVNRLIDVAFVSASYWAQDDQMING</sequence>
<dbReference type="Proteomes" id="UP000002274">
    <property type="component" value="Chromosome"/>
</dbReference>